<feature type="transmembrane region" description="Helical" evidence="1">
    <location>
        <begin position="21"/>
        <end position="44"/>
    </location>
</feature>
<gene>
    <name evidence="2" type="ORF">GCM10011594_01860</name>
</gene>
<feature type="transmembrane region" description="Helical" evidence="1">
    <location>
        <begin position="82"/>
        <end position="99"/>
    </location>
</feature>
<sequence length="139" mass="14035">MTERPTGPVVIPPPRVVAVAGWLVVGQGAALAVFAVAMVVSGLGNGAAVGQLLAQGAYYLVLAAGAAVCGLALVGGRRWGRTPALVLQLLTLAVAYWMAVPSGRLLLGSTLAVVAAVTGGLVLTRPANEWVSRFPLPGR</sequence>
<keyword evidence="3" id="KW-1185">Reference proteome</keyword>
<evidence type="ECO:0000313" key="2">
    <source>
        <dbReference type="EMBL" id="GGL85794.1"/>
    </source>
</evidence>
<proteinExistence type="predicted"/>
<name>A0A917SM90_9ACTN</name>
<keyword evidence="1" id="KW-0812">Transmembrane</keyword>
<feature type="transmembrane region" description="Helical" evidence="1">
    <location>
        <begin position="56"/>
        <end position="75"/>
    </location>
</feature>
<organism evidence="2 3">
    <name type="scientific">Nakamurella endophytica</name>
    <dbReference type="NCBI Taxonomy" id="1748367"/>
    <lineage>
        <taxon>Bacteria</taxon>
        <taxon>Bacillati</taxon>
        <taxon>Actinomycetota</taxon>
        <taxon>Actinomycetes</taxon>
        <taxon>Nakamurellales</taxon>
        <taxon>Nakamurellaceae</taxon>
        <taxon>Nakamurella</taxon>
    </lineage>
</organism>
<evidence type="ECO:0008006" key="4">
    <source>
        <dbReference type="Google" id="ProtNLM"/>
    </source>
</evidence>
<keyword evidence="1" id="KW-0472">Membrane</keyword>
<feature type="transmembrane region" description="Helical" evidence="1">
    <location>
        <begin position="105"/>
        <end position="124"/>
    </location>
</feature>
<reference evidence="2" key="2">
    <citation type="submission" date="2020-09" db="EMBL/GenBank/DDBJ databases">
        <authorList>
            <person name="Sun Q."/>
            <person name="Zhou Y."/>
        </authorList>
    </citation>
    <scope>NUCLEOTIDE SEQUENCE</scope>
    <source>
        <strain evidence="2">CGMCC 4.7308</strain>
    </source>
</reference>
<reference evidence="2" key="1">
    <citation type="journal article" date="2014" name="Int. J. Syst. Evol. Microbiol.">
        <title>Complete genome sequence of Corynebacterium casei LMG S-19264T (=DSM 44701T), isolated from a smear-ripened cheese.</title>
        <authorList>
            <consortium name="US DOE Joint Genome Institute (JGI-PGF)"/>
            <person name="Walter F."/>
            <person name="Albersmeier A."/>
            <person name="Kalinowski J."/>
            <person name="Ruckert C."/>
        </authorList>
    </citation>
    <scope>NUCLEOTIDE SEQUENCE</scope>
    <source>
        <strain evidence="2">CGMCC 4.7308</strain>
    </source>
</reference>
<protein>
    <recommendedName>
        <fullName evidence="4">Integral membrane protein</fullName>
    </recommendedName>
</protein>
<keyword evidence="1" id="KW-1133">Transmembrane helix</keyword>
<dbReference type="Proteomes" id="UP000655208">
    <property type="component" value="Unassembled WGS sequence"/>
</dbReference>
<dbReference type="EMBL" id="BMNA01000001">
    <property type="protein sequence ID" value="GGL85794.1"/>
    <property type="molecule type" value="Genomic_DNA"/>
</dbReference>
<dbReference type="AlphaFoldDB" id="A0A917SM90"/>
<dbReference type="RefSeq" id="WP_188939638.1">
    <property type="nucleotide sequence ID" value="NZ_BMNA01000001.1"/>
</dbReference>
<evidence type="ECO:0000313" key="3">
    <source>
        <dbReference type="Proteomes" id="UP000655208"/>
    </source>
</evidence>
<comment type="caution">
    <text evidence="2">The sequence shown here is derived from an EMBL/GenBank/DDBJ whole genome shotgun (WGS) entry which is preliminary data.</text>
</comment>
<evidence type="ECO:0000256" key="1">
    <source>
        <dbReference type="SAM" id="Phobius"/>
    </source>
</evidence>
<accession>A0A917SM90</accession>